<dbReference type="SUPFAM" id="SSF54637">
    <property type="entry name" value="Thioesterase/thiol ester dehydrase-isomerase"/>
    <property type="match status" value="1"/>
</dbReference>
<protein>
    <submittedName>
        <fullName evidence="4">Hotdog fold thioesterase</fullName>
    </submittedName>
</protein>
<evidence type="ECO:0000256" key="2">
    <source>
        <dbReference type="ARBA" id="ARBA00022801"/>
    </source>
</evidence>
<evidence type="ECO:0000259" key="3">
    <source>
        <dbReference type="Pfam" id="PF03061"/>
    </source>
</evidence>
<dbReference type="InterPro" id="IPR006683">
    <property type="entry name" value="Thioestr_dom"/>
</dbReference>
<dbReference type="EMBL" id="JBAWKB010000002">
    <property type="protein sequence ID" value="MFH6772239.1"/>
    <property type="molecule type" value="Genomic_DNA"/>
</dbReference>
<gene>
    <name evidence="4" type="ORF">V8G58_09875</name>
</gene>
<feature type="domain" description="Thioesterase" evidence="3">
    <location>
        <begin position="51"/>
        <end position="127"/>
    </location>
</feature>
<dbReference type="PANTHER" id="PTHR43240:SF5">
    <property type="entry name" value="1,4-DIHYDROXY-2-NAPHTHOYL-COA THIOESTERASE 1"/>
    <property type="match status" value="1"/>
</dbReference>
<reference evidence="4 5" key="1">
    <citation type="submission" date="2024-02" db="EMBL/GenBank/DDBJ databases">
        <title>A Gaetbulibacter species isolated from tidal flats and genomic insights of their niches.</title>
        <authorList>
            <person name="Ye Y."/>
        </authorList>
    </citation>
    <scope>NUCLEOTIDE SEQUENCE [LARGE SCALE GENOMIC DNA]</scope>
    <source>
        <strain evidence="4 5">KYW382</strain>
    </source>
</reference>
<dbReference type="InterPro" id="IPR003736">
    <property type="entry name" value="PAAI_dom"/>
</dbReference>
<dbReference type="CDD" id="cd03443">
    <property type="entry name" value="PaaI_thioesterase"/>
    <property type="match status" value="1"/>
</dbReference>
<keyword evidence="2" id="KW-0378">Hydrolase</keyword>
<name>A0ABW7MZG7_9FLAO</name>
<comment type="caution">
    <text evidence="4">The sequence shown here is derived from an EMBL/GenBank/DDBJ whole genome shotgun (WGS) entry which is preliminary data.</text>
</comment>
<dbReference type="NCBIfam" id="TIGR00369">
    <property type="entry name" value="unchar_dom_1"/>
    <property type="match status" value="1"/>
</dbReference>
<proteinExistence type="inferred from homology"/>
<sequence length="142" mass="15586">MTLSKEEILERCNLMSKNTLMETLGIEIIDLGEDWLKAKMPVSSKVHQPDGVLHGGATAALAESVGSFASHIFLDSENYFIRGTEISANHIKSVTSGYVYATARFIHKGRTTQLFEIKVTDEDGNLVSICKLSTISLPKKKA</sequence>
<dbReference type="Pfam" id="PF03061">
    <property type="entry name" value="4HBT"/>
    <property type="match status" value="1"/>
</dbReference>
<dbReference type="InterPro" id="IPR029069">
    <property type="entry name" value="HotDog_dom_sf"/>
</dbReference>
<evidence type="ECO:0000313" key="5">
    <source>
        <dbReference type="Proteomes" id="UP001610100"/>
    </source>
</evidence>
<dbReference type="Gene3D" id="3.10.129.10">
    <property type="entry name" value="Hotdog Thioesterase"/>
    <property type="match status" value="1"/>
</dbReference>
<dbReference type="PANTHER" id="PTHR43240">
    <property type="entry name" value="1,4-DIHYDROXY-2-NAPHTHOYL-COA THIOESTERASE 1"/>
    <property type="match status" value="1"/>
</dbReference>
<comment type="similarity">
    <text evidence="1">Belongs to the thioesterase PaaI family.</text>
</comment>
<keyword evidence="5" id="KW-1185">Reference proteome</keyword>
<evidence type="ECO:0000313" key="4">
    <source>
        <dbReference type="EMBL" id="MFH6772239.1"/>
    </source>
</evidence>
<organism evidence="4 5">
    <name type="scientific">Gaetbulibacter aestuarii</name>
    <dbReference type="NCBI Taxonomy" id="1502358"/>
    <lineage>
        <taxon>Bacteria</taxon>
        <taxon>Pseudomonadati</taxon>
        <taxon>Bacteroidota</taxon>
        <taxon>Flavobacteriia</taxon>
        <taxon>Flavobacteriales</taxon>
        <taxon>Flavobacteriaceae</taxon>
        <taxon>Gaetbulibacter</taxon>
    </lineage>
</organism>
<evidence type="ECO:0000256" key="1">
    <source>
        <dbReference type="ARBA" id="ARBA00008324"/>
    </source>
</evidence>
<accession>A0ABW7MZG7</accession>
<dbReference type="Proteomes" id="UP001610100">
    <property type="component" value="Unassembled WGS sequence"/>
</dbReference>
<dbReference type="RefSeq" id="WP_344741550.1">
    <property type="nucleotide sequence ID" value="NZ_BAABAY010000002.1"/>
</dbReference>